<dbReference type="InterPro" id="IPR004843">
    <property type="entry name" value="Calcineurin-like_PHP"/>
</dbReference>
<dbReference type="Gene3D" id="3.60.21.10">
    <property type="match status" value="1"/>
</dbReference>
<evidence type="ECO:0000313" key="2">
    <source>
        <dbReference type="EMBL" id="MFC3104112.1"/>
    </source>
</evidence>
<dbReference type="Pfam" id="PF00149">
    <property type="entry name" value="Metallophos"/>
    <property type="match status" value="1"/>
</dbReference>
<dbReference type="GO" id="GO:0016874">
    <property type="term" value="F:ligase activity"/>
    <property type="evidence" value="ECO:0007669"/>
    <property type="project" value="UniProtKB-KW"/>
</dbReference>
<keyword evidence="3" id="KW-1185">Reference proteome</keyword>
<organism evidence="2 3">
    <name type="scientific">Salinisphaera aquimarina</name>
    <dbReference type="NCBI Taxonomy" id="2094031"/>
    <lineage>
        <taxon>Bacteria</taxon>
        <taxon>Pseudomonadati</taxon>
        <taxon>Pseudomonadota</taxon>
        <taxon>Gammaproteobacteria</taxon>
        <taxon>Salinisphaerales</taxon>
        <taxon>Salinisphaeraceae</taxon>
        <taxon>Salinisphaera</taxon>
    </lineage>
</organism>
<dbReference type="NCBIfam" id="TIGR04123">
    <property type="entry name" value="P_estr_lig_assc"/>
    <property type="match status" value="1"/>
</dbReference>
<accession>A0ABV7ER72</accession>
<dbReference type="RefSeq" id="WP_380688778.1">
    <property type="nucleotide sequence ID" value="NZ_JBHRSS010000003.1"/>
</dbReference>
<keyword evidence="2" id="KW-0255">Endonuclease</keyword>
<feature type="domain" description="Calcineurin-like phosphoesterase" evidence="1">
    <location>
        <begin position="39"/>
        <end position="134"/>
    </location>
</feature>
<dbReference type="SUPFAM" id="SSF56300">
    <property type="entry name" value="Metallo-dependent phosphatases"/>
    <property type="match status" value="1"/>
</dbReference>
<reference evidence="3" key="1">
    <citation type="journal article" date="2019" name="Int. J. Syst. Evol. Microbiol.">
        <title>The Global Catalogue of Microorganisms (GCM) 10K type strain sequencing project: providing services to taxonomists for standard genome sequencing and annotation.</title>
        <authorList>
            <consortium name="The Broad Institute Genomics Platform"/>
            <consortium name="The Broad Institute Genome Sequencing Center for Infectious Disease"/>
            <person name="Wu L."/>
            <person name="Ma J."/>
        </authorList>
    </citation>
    <scope>NUCLEOTIDE SEQUENCE [LARGE SCALE GENOMIC DNA]</scope>
    <source>
        <strain evidence="3">KCTC 52640</strain>
    </source>
</reference>
<dbReference type="PANTHER" id="PTHR39323:SF1">
    <property type="entry name" value="BLR1149 PROTEIN"/>
    <property type="match status" value="1"/>
</dbReference>
<dbReference type="GO" id="GO:0004519">
    <property type="term" value="F:endonuclease activity"/>
    <property type="evidence" value="ECO:0007669"/>
    <property type="project" value="UniProtKB-KW"/>
</dbReference>
<dbReference type="EMBL" id="JBHRSS010000003">
    <property type="protein sequence ID" value="MFC3104112.1"/>
    <property type="molecule type" value="Genomic_DNA"/>
</dbReference>
<dbReference type="EC" id="3.1.-.-" evidence="2"/>
<keyword evidence="2" id="KW-0378">Hydrolase</keyword>
<dbReference type="Proteomes" id="UP001595462">
    <property type="component" value="Unassembled WGS sequence"/>
</dbReference>
<gene>
    <name evidence="2" type="primary">pdeM</name>
    <name evidence="2" type="ORF">ACFOSU_09420</name>
</gene>
<name>A0ABV7ER72_9GAMM</name>
<proteinExistence type="predicted"/>
<keyword evidence="2" id="KW-0436">Ligase</keyword>
<keyword evidence="2" id="KW-0540">Nuclease</keyword>
<dbReference type="InterPro" id="IPR026336">
    <property type="entry name" value="PdeM-like"/>
</dbReference>
<evidence type="ECO:0000313" key="3">
    <source>
        <dbReference type="Proteomes" id="UP001595462"/>
    </source>
</evidence>
<evidence type="ECO:0000259" key="1">
    <source>
        <dbReference type="Pfam" id="PF00149"/>
    </source>
</evidence>
<protein>
    <submittedName>
        <fullName evidence="2">Ligase-associated DNA damage response endonuclease PdeM</fullName>
        <ecNumber evidence="2">3.1.-.-</ecNumber>
    </submittedName>
</protein>
<sequence length="234" mass="25390">MTLTAEQFMQTSQAELTLAGERLLLRADHSVYWPARSTLLVADTHFGKSGVFRRQGMGLPSGTTDADLARLGAALDATGARRLIILGDFVHAPPTPDEPWLARFAEWQARFAGVQMIVTRGNHDRTDRLPADFDIRWHAGSLFETPFVLQHEPGADARGPVLAGHLHPVVRLGAGSERLRAPVFWRNADALVLPAFCSFAGGGRIAPVPGDRLFVVGEGQVVEADLGVDEARAR</sequence>
<comment type="caution">
    <text evidence="2">The sequence shown here is derived from an EMBL/GenBank/DDBJ whole genome shotgun (WGS) entry which is preliminary data.</text>
</comment>
<dbReference type="PANTHER" id="PTHR39323">
    <property type="entry name" value="BLR1149 PROTEIN"/>
    <property type="match status" value="1"/>
</dbReference>
<dbReference type="InterPro" id="IPR029052">
    <property type="entry name" value="Metallo-depent_PP-like"/>
</dbReference>
<dbReference type="GO" id="GO:0016787">
    <property type="term" value="F:hydrolase activity"/>
    <property type="evidence" value="ECO:0007669"/>
    <property type="project" value="UniProtKB-KW"/>
</dbReference>